<dbReference type="InterPro" id="IPR010982">
    <property type="entry name" value="Lambda_DNA-bd_dom_sf"/>
</dbReference>
<gene>
    <name evidence="1" type="ORF">IAQ69_04445</name>
</gene>
<name>A0A7T8ARB9_9GAMM</name>
<dbReference type="AlphaFoldDB" id="A0A7T8ARB9"/>
<dbReference type="InterPro" id="IPR001387">
    <property type="entry name" value="Cro/C1-type_HTH"/>
</dbReference>
<dbReference type="Gene3D" id="1.10.260.40">
    <property type="entry name" value="lambda repressor-like DNA-binding domains"/>
    <property type="match status" value="1"/>
</dbReference>
<dbReference type="Proteomes" id="UP000596079">
    <property type="component" value="Chromosome"/>
</dbReference>
<dbReference type="GO" id="GO:0003677">
    <property type="term" value="F:DNA binding"/>
    <property type="evidence" value="ECO:0007669"/>
    <property type="project" value="InterPro"/>
</dbReference>
<dbReference type="RefSeq" id="WP_200230102.1">
    <property type="nucleotide sequence ID" value="NZ_CP060811.1"/>
</dbReference>
<protein>
    <recommendedName>
        <fullName evidence="3">Transcriptional regulator</fullName>
    </recommendedName>
</protein>
<dbReference type="CDD" id="cd00093">
    <property type="entry name" value="HTH_XRE"/>
    <property type="match status" value="1"/>
</dbReference>
<evidence type="ECO:0000313" key="1">
    <source>
        <dbReference type="EMBL" id="QQN88932.1"/>
    </source>
</evidence>
<sequence length="125" mass="14453">MSSQKEKNLFAERLKSALTNARHPISPTYLSKEFNCRYDGPAISVQSANNWLLGKAIPSQDKLAILAIWLNVSNQWLRFGDHDFNPAPQVSEHDTEDLDYYLKFRSLKNTQKDIIKKLIDEFNQL</sequence>
<evidence type="ECO:0008006" key="3">
    <source>
        <dbReference type="Google" id="ProtNLM"/>
    </source>
</evidence>
<reference evidence="1 2" key="1">
    <citation type="submission" date="2020-08" db="EMBL/GenBank/DDBJ databases">
        <title>Emergence of ISAba1-mediated novel tet(X) in Acinetobacter variabilis from a chicken farm.</title>
        <authorList>
            <person name="Peng K."/>
            <person name="Li R."/>
        </authorList>
    </citation>
    <scope>NUCLEOTIDE SEQUENCE [LARGE SCALE GENOMIC DNA]</scope>
    <source>
        <strain evidence="1 2">XM9F202-2</strain>
    </source>
</reference>
<organism evidence="1 2">
    <name type="scientific">Acinetobacter variabilis</name>
    <dbReference type="NCBI Taxonomy" id="70346"/>
    <lineage>
        <taxon>Bacteria</taxon>
        <taxon>Pseudomonadati</taxon>
        <taxon>Pseudomonadota</taxon>
        <taxon>Gammaproteobacteria</taxon>
        <taxon>Moraxellales</taxon>
        <taxon>Moraxellaceae</taxon>
        <taxon>Acinetobacter</taxon>
    </lineage>
</organism>
<evidence type="ECO:0000313" key="2">
    <source>
        <dbReference type="Proteomes" id="UP000596079"/>
    </source>
</evidence>
<proteinExistence type="predicted"/>
<dbReference type="EMBL" id="CP060811">
    <property type="protein sequence ID" value="QQN88932.1"/>
    <property type="molecule type" value="Genomic_DNA"/>
</dbReference>
<accession>A0A7T8ARB9</accession>